<dbReference type="Proteomes" id="UP000235723">
    <property type="component" value="Unassembled WGS sequence"/>
</dbReference>
<reference evidence="1 2" key="1">
    <citation type="submission" date="2017-09" db="EMBL/GenBank/DDBJ databases">
        <title>Bacterial strain isolated from the female urinary microbiota.</title>
        <authorList>
            <person name="Thomas-White K."/>
            <person name="Kumar N."/>
            <person name="Forster S."/>
            <person name="Putonti C."/>
            <person name="Lawley T."/>
            <person name="Wolfe A.J."/>
        </authorList>
    </citation>
    <scope>NUCLEOTIDE SEQUENCE [LARGE SCALE GENOMIC DNA]</scope>
    <source>
        <strain evidence="1 2">UMB0115</strain>
    </source>
</reference>
<comment type="caution">
    <text evidence="1">The sequence shown here is derived from an EMBL/GenBank/DDBJ whole genome shotgun (WGS) entry which is preliminary data.</text>
</comment>
<protein>
    <submittedName>
        <fullName evidence="1">Uncharacterized protein</fullName>
    </submittedName>
</protein>
<evidence type="ECO:0000313" key="2">
    <source>
        <dbReference type="Proteomes" id="UP000235723"/>
    </source>
</evidence>
<dbReference type="RefSeq" id="WP_004817469.1">
    <property type="nucleotide sequence ID" value="NZ_PNHD01000004.1"/>
</dbReference>
<name>A0A2N6ST33_FINMA</name>
<dbReference type="AlphaFoldDB" id="A0A2N6ST33"/>
<gene>
    <name evidence="1" type="ORF">CJ208_03980</name>
</gene>
<proteinExistence type="predicted"/>
<accession>A0A2N6ST33</accession>
<sequence>MRCCKSPKKVSISIKHEPVPMKDIQELFLSLSFLLWYSPEVKTSRQSLSNPIIFNKTYEDIVMEFIQNGLKMDSDDIFFYDQSKLPIDIISEYIDSYEGGNPKFKDICVNCQKIYIADTKNLSKPVKFLSHMRNILAHGNFNIVNGLIIGYDKNPRDNKINTIIKLYPTELYKSLNYIDPSNHFGITLEKVLQAGFEKLGYEVIAGDSNYRYDFILSKDSFYYFIDLKYVSKIANIKRMIRLEEARPSSTDKYKVIKLIELKGEDVFPNMAKSKMKIEEINNKIYIYPGILAELYKGVDIIEKYGLMKYGNTLR</sequence>
<dbReference type="EMBL" id="PNHD01000004">
    <property type="protein sequence ID" value="PMC60243.1"/>
    <property type="molecule type" value="Genomic_DNA"/>
</dbReference>
<evidence type="ECO:0000313" key="1">
    <source>
        <dbReference type="EMBL" id="PMC60243.1"/>
    </source>
</evidence>
<organism evidence="1 2">
    <name type="scientific">Finegoldia magna</name>
    <name type="common">Peptostreptococcus magnus</name>
    <dbReference type="NCBI Taxonomy" id="1260"/>
    <lineage>
        <taxon>Bacteria</taxon>
        <taxon>Bacillati</taxon>
        <taxon>Bacillota</taxon>
        <taxon>Tissierellia</taxon>
        <taxon>Tissierellales</taxon>
        <taxon>Peptoniphilaceae</taxon>
        <taxon>Finegoldia</taxon>
    </lineage>
</organism>